<dbReference type="GO" id="GO:0005675">
    <property type="term" value="C:transcription factor TFIIH holo complex"/>
    <property type="evidence" value="ECO:0007669"/>
    <property type="project" value="TreeGrafter"/>
</dbReference>
<evidence type="ECO:0000256" key="3">
    <source>
        <dbReference type="ARBA" id="ARBA00022806"/>
    </source>
</evidence>
<dbReference type="PANTHER" id="PTHR11274:SF0">
    <property type="entry name" value="GENERAL TRANSCRIPTION AND DNA REPAIR FACTOR IIH HELICASE SUBUNIT XPB"/>
    <property type="match status" value="1"/>
</dbReference>
<organism evidence="5 6">
    <name type="scientific">Capsella rubella</name>
    <dbReference type="NCBI Taxonomy" id="81985"/>
    <lineage>
        <taxon>Eukaryota</taxon>
        <taxon>Viridiplantae</taxon>
        <taxon>Streptophyta</taxon>
        <taxon>Embryophyta</taxon>
        <taxon>Tracheophyta</taxon>
        <taxon>Spermatophyta</taxon>
        <taxon>Magnoliopsida</taxon>
        <taxon>eudicotyledons</taxon>
        <taxon>Gunneridae</taxon>
        <taxon>Pentapetalae</taxon>
        <taxon>rosids</taxon>
        <taxon>malvids</taxon>
        <taxon>Brassicales</taxon>
        <taxon>Brassicaceae</taxon>
        <taxon>Camelineae</taxon>
        <taxon>Capsella</taxon>
    </lineage>
</organism>
<gene>
    <name evidence="5" type="ORF">CARUB_v10025600mg</name>
</gene>
<keyword evidence="6" id="KW-1185">Reference proteome</keyword>
<evidence type="ECO:0000256" key="2">
    <source>
        <dbReference type="ARBA" id="ARBA00022801"/>
    </source>
</evidence>
<dbReference type="GO" id="GO:0016787">
    <property type="term" value="F:hydrolase activity"/>
    <property type="evidence" value="ECO:0007669"/>
    <property type="project" value="UniProtKB-KW"/>
</dbReference>
<dbReference type="GO" id="GO:0043138">
    <property type="term" value="F:3'-5' DNA helicase activity"/>
    <property type="evidence" value="ECO:0007669"/>
    <property type="project" value="TreeGrafter"/>
</dbReference>
<dbReference type="eggNOG" id="KOG1123">
    <property type="taxonomic scope" value="Eukaryota"/>
</dbReference>
<dbReference type="PANTHER" id="PTHR11274">
    <property type="entry name" value="RAD25/XP-B DNA REPAIR HELICASE"/>
    <property type="match status" value="1"/>
</dbReference>
<evidence type="ECO:0008006" key="7">
    <source>
        <dbReference type="Google" id="ProtNLM"/>
    </source>
</evidence>
<keyword evidence="3" id="KW-0347">Helicase</keyword>
<evidence type="ECO:0000313" key="6">
    <source>
        <dbReference type="Proteomes" id="UP000029121"/>
    </source>
</evidence>
<dbReference type="STRING" id="81985.R0HHZ4"/>
<dbReference type="Proteomes" id="UP000029121">
    <property type="component" value="Unassembled WGS sequence"/>
</dbReference>
<dbReference type="AlphaFoldDB" id="R0HHZ4"/>
<evidence type="ECO:0000256" key="1">
    <source>
        <dbReference type="ARBA" id="ARBA00022741"/>
    </source>
</evidence>
<dbReference type="GO" id="GO:0000112">
    <property type="term" value="C:nucleotide-excision repair factor 3 complex"/>
    <property type="evidence" value="ECO:0007669"/>
    <property type="project" value="TreeGrafter"/>
</dbReference>
<protein>
    <recommendedName>
        <fullName evidence="7">Helicase/UvrB N-terminal domain-containing protein</fullName>
    </recommendedName>
</protein>
<dbReference type="EMBL" id="KB870808">
    <property type="protein sequence ID" value="EOA29319.1"/>
    <property type="molecule type" value="Genomic_DNA"/>
</dbReference>
<name>R0HHZ4_9BRAS</name>
<evidence type="ECO:0000256" key="4">
    <source>
        <dbReference type="ARBA" id="ARBA00022840"/>
    </source>
</evidence>
<proteinExistence type="predicted"/>
<accession>R0HHZ4</accession>
<evidence type="ECO:0000313" key="5">
    <source>
        <dbReference type="EMBL" id="EOA29319.1"/>
    </source>
</evidence>
<dbReference type="GO" id="GO:0005524">
    <property type="term" value="F:ATP binding"/>
    <property type="evidence" value="ECO:0007669"/>
    <property type="project" value="UniProtKB-KW"/>
</dbReference>
<keyword evidence="4" id="KW-0067">ATP-binding</keyword>
<keyword evidence="2" id="KW-0378">Hydrolase</keyword>
<sequence>MKYDGKVEIVKQICIPNALNYPMLEEYDFKNENNLDSAGRARSEIVVLSCGAGKSLVGVYAAARIKKSCLFFGEEELSMGLPIQVVVYYKR</sequence>
<dbReference type="GO" id="GO:0097550">
    <property type="term" value="C:transcription preinitiation complex"/>
    <property type="evidence" value="ECO:0007669"/>
    <property type="project" value="TreeGrafter"/>
</dbReference>
<dbReference type="InterPro" id="IPR050615">
    <property type="entry name" value="ATP-dep_DNA_Helicase"/>
</dbReference>
<keyword evidence="1" id="KW-0547">Nucleotide-binding</keyword>
<dbReference type="GO" id="GO:0006367">
    <property type="term" value="P:transcription initiation at RNA polymerase II promoter"/>
    <property type="evidence" value="ECO:0007669"/>
    <property type="project" value="TreeGrafter"/>
</dbReference>
<reference evidence="6" key="1">
    <citation type="journal article" date="2013" name="Nat. Genet.">
        <title>The Capsella rubella genome and the genomic consequences of rapid mating system evolution.</title>
        <authorList>
            <person name="Slotte T."/>
            <person name="Hazzouri K.M."/>
            <person name="Agren J.A."/>
            <person name="Koenig D."/>
            <person name="Maumus F."/>
            <person name="Guo Y.L."/>
            <person name="Steige K."/>
            <person name="Platts A.E."/>
            <person name="Escobar J.S."/>
            <person name="Newman L.K."/>
            <person name="Wang W."/>
            <person name="Mandakova T."/>
            <person name="Vello E."/>
            <person name="Smith L.M."/>
            <person name="Henz S.R."/>
            <person name="Steffen J."/>
            <person name="Takuno S."/>
            <person name="Brandvain Y."/>
            <person name="Coop G."/>
            <person name="Andolfatto P."/>
            <person name="Hu T.T."/>
            <person name="Blanchette M."/>
            <person name="Clark R.M."/>
            <person name="Quesneville H."/>
            <person name="Nordborg M."/>
            <person name="Gaut B.S."/>
            <person name="Lysak M.A."/>
            <person name="Jenkins J."/>
            <person name="Grimwood J."/>
            <person name="Chapman J."/>
            <person name="Prochnik S."/>
            <person name="Shu S."/>
            <person name="Rokhsar D."/>
            <person name="Schmutz J."/>
            <person name="Weigel D."/>
            <person name="Wright S.I."/>
        </authorList>
    </citation>
    <scope>NUCLEOTIDE SEQUENCE [LARGE SCALE GENOMIC DNA]</scope>
    <source>
        <strain evidence="6">cv. Monte Gargano</strain>
    </source>
</reference>